<evidence type="ECO:0000313" key="2">
    <source>
        <dbReference type="EMBL" id="CAP87158.1"/>
    </source>
</evidence>
<name>B6HX28_PENRW</name>
<proteinExistence type="predicted"/>
<dbReference type="VEuPathDB" id="FungiDB:PCH_Pc24g02500"/>
<dbReference type="EMBL" id="AM920439">
    <property type="protein sequence ID" value="CAP87158.1"/>
    <property type="molecule type" value="Genomic_DNA"/>
</dbReference>
<dbReference type="AlphaFoldDB" id="B6HX28"/>
<keyword evidence="1" id="KW-0812">Transmembrane</keyword>
<sequence>MPVAVPVAKILVPPSNTHDNPGLIRWCGLVPGLHQPHITTLCHTFPHNITTHRWAQGYPAPNLQYAPNYDVLVALLAVLSLLILVLAKIRPNASVIAPAKTPIVNPPPSAGYHTWPYQG</sequence>
<keyword evidence="1" id="KW-1133">Transmembrane helix</keyword>
<feature type="transmembrane region" description="Helical" evidence="1">
    <location>
        <begin position="69"/>
        <end position="87"/>
    </location>
</feature>
<evidence type="ECO:0000256" key="1">
    <source>
        <dbReference type="SAM" id="Phobius"/>
    </source>
</evidence>
<reference evidence="2 3" key="1">
    <citation type="journal article" date="2008" name="Nat. Biotechnol.">
        <title>Genome sequencing and analysis of the filamentous fungus Penicillium chrysogenum.</title>
        <authorList>
            <person name="van den Berg M.A."/>
            <person name="Albang R."/>
            <person name="Albermann K."/>
            <person name="Badger J.H."/>
            <person name="Daran J.-M."/>
            <person name="Driessen A.J.M."/>
            <person name="Garcia-Estrada C."/>
            <person name="Fedorova N.D."/>
            <person name="Harris D.M."/>
            <person name="Heijne W.H.M."/>
            <person name="Joardar V.S."/>
            <person name="Kiel J.A.K.W."/>
            <person name="Kovalchuk A."/>
            <person name="Martin J.F."/>
            <person name="Nierman W.C."/>
            <person name="Nijland J.G."/>
            <person name="Pronk J.T."/>
            <person name="Roubos J.A."/>
            <person name="van der Klei I.J."/>
            <person name="van Peij N.N.M.E."/>
            <person name="Veenhuis M."/>
            <person name="von Doehren H."/>
            <person name="Wagner C."/>
            <person name="Wortman J.R."/>
            <person name="Bovenberg R.A.L."/>
        </authorList>
    </citation>
    <scope>NUCLEOTIDE SEQUENCE [LARGE SCALE GENOMIC DNA]</scope>
    <source>
        <strain evidence="3">ATCC 28089 / DSM 1075 / NRRL 1951 / Wisconsin 54-1255</strain>
    </source>
</reference>
<protein>
    <submittedName>
        <fullName evidence="2">Uncharacterized protein</fullName>
    </submittedName>
</protein>
<dbReference type="Proteomes" id="UP000000724">
    <property type="component" value="Contig Pc00c24"/>
</dbReference>
<gene>
    <name evidence="2" type="ORF">Pc24g02500</name>
    <name evidence="2" type="ORF">PCH_Pc24g02500</name>
</gene>
<dbReference type="HOGENOM" id="CLU_2062268_0_0_1"/>
<keyword evidence="3" id="KW-1185">Reference proteome</keyword>
<keyword evidence="1" id="KW-0472">Membrane</keyword>
<evidence type="ECO:0000313" key="3">
    <source>
        <dbReference type="Proteomes" id="UP000000724"/>
    </source>
</evidence>
<accession>B6HX28</accession>
<organism evidence="2 3">
    <name type="scientific">Penicillium rubens (strain ATCC 28089 / DSM 1075 / NRRL 1951 / Wisconsin 54-1255)</name>
    <name type="common">Penicillium chrysogenum</name>
    <dbReference type="NCBI Taxonomy" id="500485"/>
    <lineage>
        <taxon>Eukaryota</taxon>
        <taxon>Fungi</taxon>
        <taxon>Dikarya</taxon>
        <taxon>Ascomycota</taxon>
        <taxon>Pezizomycotina</taxon>
        <taxon>Eurotiomycetes</taxon>
        <taxon>Eurotiomycetidae</taxon>
        <taxon>Eurotiales</taxon>
        <taxon>Aspergillaceae</taxon>
        <taxon>Penicillium</taxon>
        <taxon>Penicillium chrysogenum species complex</taxon>
    </lineage>
</organism>